<organism evidence="1 2">
    <name type="scientific">Strigomonas culicis</name>
    <dbReference type="NCBI Taxonomy" id="28005"/>
    <lineage>
        <taxon>Eukaryota</taxon>
        <taxon>Discoba</taxon>
        <taxon>Euglenozoa</taxon>
        <taxon>Kinetoplastea</taxon>
        <taxon>Metakinetoplastina</taxon>
        <taxon>Trypanosomatida</taxon>
        <taxon>Trypanosomatidae</taxon>
        <taxon>Strigomonadinae</taxon>
        <taxon>Strigomonas</taxon>
    </lineage>
</organism>
<comment type="caution">
    <text evidence="1">The sequence shown here is derived from an EMBL/GenBank/DDBJ whole genome shotgun (WGS) entry which is preliminary data.</text>
</comment>
<protein>
    <submittedName>
        <fullName evidence="1">Uncharacterized protein</fullName>
    </submittedName>
</protein>
<sequence length="166" mass="18002">MEPKLPYFQLAAVGAFSGPISSSAGDAPSREGNWKMSVHLEAADLRLTVLAGRAARPCPVGVLTGGSEKYVCRLFVLTCVSESFCEEALPGRFPKEPFVVPLSNSVKESSRNGAVPGRFEKEPPMQSFSCRVNVSFLKMPLPCLSEETPLVQSFSCRVNVSFLKMP</sequence>
<proteinExistence type="predicted"/>
<keyword evidence="2" id="KW-1185">Reference proteome</keyword>
<evidence type="ECO:0000313" key="1">
    <source>
        <dbReference type="EMBL" id="EPY18342.1"/>
    </source>
</evidence>
<name>S9TJP1_9TRYP</name>
<dbReference type="Proteomes" id="UP000015354">
    <property type="component" value="Unassembled WGS sequence"/>
</dbReference>
<reference evidence="1 2" key="1">
    <citation type="journal article" date="2013" name="PLoS ONE">
        <title>Predicting the Proteins of Angomonas deanei, Strigomonas culicis and Their Respective Endosymbionts Reveals New Aspects of the Trypanosomatidae Family.</title>
        <authorList>
            <person name="Motta M.C."/>
            <person name="Martins A.C."/>
            <person name="de Souza S.S."/>
            <person name="Catta-Preta C.M."/>
            <person name="Silva R."/>
            <person name="Klein C.C."/>
            <person name="de Almeida L.G."/>
            <person name="de Lima Cunha O."/>
            <person name="Ciapina L.P."/>
            <person name="Brocchi M."/>
            <person name="Colabardini A.C."/>
            <person name="de Araujo Lima B."/>
            <person name="Machado C.R."/>
            <person name="de Almeida Soares C.M."/>
            <person name="Probst C.M."/>
            <person name="de Menezes C.B."/>
            <person name="Thompson C.E."/>
            <person name="Bartholomeu D.C."/>
            <person name="Gradia D.F."/>
            <person name="Pavoni D.P."/>
            <person name="Grisard E.C."/>
            <person name="Fantinatti-Garboggini F."/>
            <person name="Marchini F.K."/>
            <person name="Rodrigues-Luiz G.F."/>
            <person name="Wagner G."/>
            <person name="Goldman G.H."/>
            <person name="Fietto J.L."/>
            <person name="Elias M.C."/>
            <person name="Goldman M.H."/>
            <person name="Sagot M.F."/>
            <person name="Pereira M."/>
            <person name="Stoco P.H."/>
            <person name="de Mendonca-Neto R.P."/>
            <person name="Teixeira S.M."/>
            <person name="Maciel T.E."/>
            <person name="de Oliveira Mendes T.A."/>
            <person name="Urmenyi T.P."/>
            <person name="de Souza W."/>
            <person name="Schenkman S."/>
            <person name="de Vasconcelos A.T."/>
        </authorList>
    </citation>
    <scope>NUCLEOTIDE SEQUENCE [LARGE SCALE GENOMIC DNA]</scope>
</reference>
<accession>S9TJP1</accession>
<dbReference type="EMBL" id="ATMH01009977">
    <property type="protein sequence ID" value="EPY18342.1"/>
    <property type="molecule type" value="Genomic_DNA"/>
</dbReference>
<evidence type="ECO:0000313" key="2">
    <source>
        <dbReference type="Proteomes" id="UP000015354"/>
    </source>
</evidence>
<gene>
    <name evidence="1" type="ORF">STCU_10035</name>
</gene>
<dbReference type="AlphaFoldDB" id="S9TJP1"/>